<dbReference type="KEGG" id="nsr:NS506_01518"/>
<feature type="transmembrane region" description="Helical" evidence="1">
    <location>
        <begin position="139"/>
        <end position="161"/>
    </location>
</feature>
<dbReference type="Proteomes" id="UP000037179">
    <property type="component" value="Unassembled WGS sequence"/>
</dbReference>
<dbReference type="AlphaFoldDB" id="A0ABC9YKK5"/>
<organism evidence="4 5">
    <name type="scientific">Nocardia seriolae</name>
    <dbReference type="NCBI Taxonomy" id="37332"/>
    <lineage>
        <taxon>Bacteria</taxon>
        <taxon>Bacillati</taxon>
        <taxon>Actinomycetota</taxon>
        <taxon>Actinomycetes</taxon>
        <taxon>Mycobacteriales</taxon>
        <taxon>Nocardiaceae</taxon>
        <taxon>Nocardia</taxon>
    </lineage>
</organism>
<dbReference type="GeneID" id="93370597"/>
<feature type="transmembrane region" description="Helical" evidence="1">
    <location>
        <begin position="168"/>
        <end position="188"/>
    </location>
</feature>
<keyword evidence="5" id="KW-1185">Reference proteome</keyword>
<dbReference type="GO" id="GO:0016020">
    <property type="term" value="C:membrane"/>
    <property type="evidence" value="ECO:0007669"/>
    <property type="project" value="UniProtKB-UniRule"/>
</dbReference>
<proteinExistence type="predicted"/>
<accession>A0ABC9YKK5</accession>
<keyword evidence="1" id="KW-1133">Transmembrane helix</keyword>
<dbReference type="InterPro" id="IPR005330">
    <property type="entry name" value="MHYT_dom"/>
</dbReference>
<feature type="transmembrane region" description="Helical" evidence="1">
    <location>
        <begin position="106"/>
        <end position="127"/>
    </location>
</feature>
<dbReference type="RefSeq" id="WP_033085741.1">
    <property type="nucleotide sequence ID" value="NZ_AP017900.1"/>
</dbReference>
<evidence type="ECO:0000256" key="1">
    <source>
        <dbReference type="PROSITE-ProRule" id="PRU00244"/>
    </source>
</evidence>
<sequence length="260" mass="27826">MIYFSMGYWVIALALIVSFAGAACGLACIRQSTKSVTQRFRLVWQFVAAVSIGGVGVAMPIFVSMLGFDVKGSPLRYDNVSITLFSVLAATTVFLAMLINGRRLVWWRLLVAAGVMAFGLGDVHQLLLNAIHIQGTVELSLVSTVAVYVIAFVLSALTLWFSLWVSSVPLVLAGALVYAILVTGMHYAGLTGLQVHVEPSAATPRGAVLFDFFVPFFIIGTLSLAIPITAILVAPDRRAARAAGSQAEDTLGLRRPESVH</sequence>
<gene>
    <name evidence="3" type="ORF">NS506_01518</name>
    <name evidence="4" type="ORF">NSK11_contig00003-0037</name>
</gene>
<protein>
    <recommendedName>
        <fullName evidence="2">MHYT domain-containing protein</fullName>
    </recommendedName>
</protein>
<feature type="transmembrane region" description="Helical" evidence="1">
    <location>
        <begin position="6"/>
        <end position="30"/>
    </location>
</feature>
<keyword evidence="1" id="KW-0812">Transmembrane</keyword>
<name>A0ABC9YKK5_9NOCA</name>
<feature type="transmembrane region" description="Helical" evidence="1">
    <location>
        <begin position="208"/>
        <end position="233"/>
    </location>
</feature>
<dbReference type="PANTHER" id="PTHR35152">
    <property type="entry name" value="DOMAIN SIGNALLING PROTEIN, PUTATIVE (AFU_ORTHOLOGUE AFUA_5G11310)-RELATED"/>
    <property type="match status" value="1"/>
</dbReference>
<evidence type="ECO:0000259" key="2">
    <source>
        <dbReference type="PROSITE" id="PS50924"/>
    </source>
</evidence>
<feature type="transmembrane region" description="Helical" evidence="1">
    <location>
        <begin position="80"/>
        <end position="99"/>
    </location>
</feature>
<dbReference type="EMBL" id="BBYQ01000003">
    <property type="protein sequence ID" value="GAP26129.1"/>
    <property type="molecule type" value="Genomic_DNA"/>
</dbReference>
<evidence type="ECO:0000313" key="5">
    <source>
        <dbReference type="Proteomes" id="UP000037179"/>
    </source>
</evidence>
<dbReference type="Proteomes" id="UP000180166">
    <property type="component" value="Chromosome"/>
</dbReference>
<evidence type="ECO:0000313" key="6">
    <source>
        <dbReference type="Proteomes" id="UP000180166"/>
    </source>
</evidence>
<feature type="transmembrane region" description="Helical" evidence="1">
    <location>
        <begin position="42"/>
        <end position="68"/>
    </location>
</feature>
<reference evidence="4 5" key="2">
    <citation type="journal article" date="2016" name="Genome Announc.">
        <title>Draft Genome Sequence of Erythromycin- and Oxytetracycline-Sensitive Nocardia seriolae Strain U-1 (NBRC 110359).</title>
        <authorList>
            <person name="Imajoh M."/>
            <person name="Sukeda M."/>
            <person name="Shimizu M."/>
            <person name="Yamane J."/>
            <person name="Ohnishi K."/>
            <person name="Oshima S."/>
        </authorList>
    </citation>
    <scope>NUCLEOTIDE SEQUENCE [LARGE SCALE GENOMIC DNA]</scope>
    <source>
        <strain evidence="4 5">U-1</strain>
    </source>
</reference>
<evidence type="ECO:0000313" key="3">
    <source>
        <dbReference type="EMBL" id="APA95589.1"/>
    </source>
</evidence>
<keyword evidence="1" id="KW-0472">Membrane</keyword>
<reference evidence="5" key="1">
    <citation type="submission" date="2015-07" db="EMBL/GenBank/DDBJ databases">
        <title>Nocardia seriolae U-1 whole genome shotgun sequence.</title>
        <authorList>
            <person name="Imajoh M."/>
            <person name="Fukumoto Y."/>
            <person name="Sukeda M."/>
            <person name="Yamane J."/>
            <person name="Yamasaki K."/>
            <person name="Shimizu M."/>
            <person name="Ohnishi K."/>
            <person name="Oshima S."/>
        </authorList>
    </citation>
    <scope>NUCLEOTIDE SEQUENCE [LARGE SCALE GENOMIC DNA]</scope>
    <source>
        <strain evidence="5">U-1</strain>
    </source>
</reference>
<reference evidence="3 6" key="3">
    <citation type="submission" date="2016-10" db="EMBL/GenBank/DDBJ databases">
        <title>Genome sequence of Nocardia seriolae strain EM150506, isolated from Anguila japonica.</title>
        <authorList>
            <person name="Han H.-J."/>
        </authorList>
    </citation>
    <scope>NUCLEOTIDE SEQUENCE [LARGE SCALE GENOMIC DNA]</scope>
    <source>
        <strain evidence="3 6">EM150506</strain>
    </source>
</reference>
<dbReference type="EMBL" id="CP017839">
    <property type="protein sequence ID" value="APA95589.1"/>
    <property type="molecule type" value="Genomic_DNA"/>
</dbReference>
<dbReference type="PROSITE" id="PS50924">
    <property type="entry name" value="MHYT"/>
    <property type="match status" value="1"/>
</dbReference>
<evidence type="ECO:0000313" key="4">
    <source>
        <dbReference type="EMBL" id="GAP26129.1"/>
    </source>
</evidence>
<dbReference type="PANTHER" id="PTHR35152:SF1">
    <property type="entry name" value="DOMAIN SIGNALLING PROTEIN, PUTATIVE (AFU_ORTHOLOGUE AFUA_5G11310)-RELATED"/>
    <property type="match status" value="1"/>
</dbReference>
<feature type="domain" description="MHYT" evidence="2">
    <location>
        <begin position="6"/>
        <end position="196"/>
    </location>
</feature>